<dbReference type="Gene3D" id="3.30.1490.20">
    <property type="entry name" value="ATP-grasp fold, A domain"/>
    <property type="match status" value="1"/>
</dbReference>
<feature type="domain" description="ATP-grasp" evidence="2">
    <location>
        <begin position="122"/>
        <end position="314"/>
    </location>
</feature>
<accession>A0A1X7HK97</accession>
<dbReference type="EMBL" id="LT840184">
    <property type="protein sequence ID" value="SMF87771.1"/>
    <property type="molecule type" value="Genomic_DNA"/>
</dbReference>
<dbReference type="PROSITE" id="PS50975">
    <property type="entry name" value="ATP_GRASP"/>
    <property type="match status" value="1"/>
</dbReference>
<reference evidence="3 4" key="1">
    <citation type="submission" date="2017-04" db="EMBL/GenBank/DDBJ databases">
        <authorList>
            <person name="Afonso C.L."/>
            <person name="Miller P.J."/>
            <person name="Scott M.A."/>
            <person name="Spackman E."/>
            <person name="Goraichik I."/>
            <person name="Dimitrov K.M."/>
            <person name="Suarez D.L."/>
            <person name="Swayne D.E."/>
        </authorList>
    </citation>
    <scope>NUCLEOTIDE SEQUENCE [LARGE SCALE GENOMIC DNA]</scope>
    <source>
        <strain evidence="3 4">N3/975</strain>
    </source>
</reference>
<gene>
    <name evidence="3" type="ORF">SAMN05661091_3913</name>
</gene>
<dbReference type="GO" id="GO:0016874">
    <property type="term" value="F:ligase activity"/>
    <property type="evidence" value="ECO:0007669"/>
    <property type="project" value="UniProtKB-KW"/>
</dbReference>
<dbReference type="Pfam" id="PF02786">
    <property type="entry name" value="CPSase_L_D2"/>
    <property type="match status" value="1"/>
</dbReference>
<evidence type="ECO:0000259" key="2">
    <source>
        <dbReference type="PROSITE" id="PS50975"/>
    </source>
</evidence>
<proteinExistence type="predicted"/>
<dbReference type="GO" id="GO:0005524">
    <property type="term" value="F:ATP binding"/>
    <property type="evidence" value="ECO:0007669"/>
    <property type="project" value="UniProtKB-UniRule"/>
</dbReference>
<keyword evidence="1" id="KW-0547">Nucleotide-binding</keyword>
<dbReference type="Proteomes" id="UP000192940">
    <property type="component" value="Chromosome I"/>
</dbReference>
<keyword evidence="1" id="KW-0067">ATP-binding</keyword>
<sequence length="393" mass="45004">MNHKAVVLGSNFYIGLSVIRCLGTHGMYTVAMDYSKENTYGAKSKYLSEQIIVPHYKEQEDELVKFLIEYSKQQEGKPVLFATVDPYVEFVDAHLDELKPYYLINMTEQGFWSSIMDKAFLHTLASKHGVRLPETVHPLEEGFEDKVTAEIGFPCIVKPTDSPLFVSTFRAKIFICKTMDEVRAAVKKANDANLEVVVQRIIPGFDDHVYTFDAYLDQNSKVTHWMTCQKQRQFPIHFGASTYTKQKYVEELYTIGAPFLEAIGYKGFAEIEFKKDAKTGEFYLLEINARTTTLNSLLHKCGINFPLLAYNELTGKEIGSKALREDTGIAFCFLTEDLISSRQYVRNKELTRTEILKSYFRKKAPAVWSFKDPAPAFSFTYMMLKKVKKKLVG</sequence>
<organism evidence="3 4">
    <name type="scientific">Paenibacillus uliginis N3/975</name>
    <dbReference type="NCBI Taxonomy" id="1313296"/>
    <lineage>
        <taxon>Bacteria</taxon>
        <taxon>Bacillati</taxon>
        <taxon>Bacillota</taxon>
        <taxon>Bacilli</taxon>
        <taxon>Bacillales</taxon>
        <taxon>Paenibacillaceae</taxon>
        <taxon>Paenibacillus</taxon>
    </lineage>
</organism>
<dbReference type="InterPro" id="IPR011761">
    <property type="entry name" value="ATP-grasp"/>
</dbReference>
<dbReference type="SUPFAM" id="SSF56059">
    <property type="entry name" value="Glutathione synthetase ATP-binding domain-like"/>
    <property type="match status" value="1"/>
</dbReference>
<dbReference type="Gene3D" id="3.30.470.20">
    <property type="entry name" value="ATP-grasp fold, B domain"/>
    <property type="match status" value="1"/>
</dbReference>
<evidence type="ECO:0000313" key="3">
    <source>
        <dbReference type="EMBL" id="SMF87771.1"/>
    </source>
</evidence>
<dbReference type="GO" id="GO:0046872">
    <property type="term" value="F:metal ion binding"/>
    <property type="evidence" value="ECO:0007669"/>
    <property type="project" value="InterPro"/>
</dbReference>
<dbReference type="AlphaFoldDB" id="A0A1X7HK97"/>
<evidence type="ECO:0000256" key="1">
    <source>
        <dbReference type="PROSITE-ProRule" id="PRU00409"/>
    </source>
</evidence>
<evidence type="ECO:0000313" key="4">
    <source>
        <dbReference type="Proteomes" id="UP000192940"/>
    </source>
</evidence>
<protein>
    <submittedName>
        <fullName evidence="3">Predicted ATP-dependent carboligase, ATP-grasp superfamily</fullName>
    </submittedName>
</protein>
<name>A0A1X7HK97_9BACL</name>
<keyword evidence="4" id="KW-1185">Reference proteome</keyword>
<keyword evidence="3" id="KW-0436">Ligase</keyword>
<dbReference type="InterPro" id="IPR013815">
    <property type="entry name" value="ATP_grasp_subdomain_1"/>
</dbReference>
<dbReference type="RefSeq" id="WP_208914713.1">
    <property type="nucleotide sequence ID" value="NZ_LT840184.1"/>
</dbReference>
<dbReference type="InterPro" id="IPR005479">
    <property type="entry name" value="CPAse_ATP-bd"/>
</dbReference>
<dbReference type="STRING" id="1313296.SAMN05661091_3913"/>